<protein>
    <submittedName>
        <fullName evidence="5">Uncharacterized protein</fullName>
    </submittedName>
</protein>
<dbReference type="Proteomes" id="UP001295423">
    <property type="component" value="Unassembled WGS sequence"/>
</dbReference>
<dbReference type="InterPro" id="IPR035892">
    <property type="entry name" value="C2_domain_sf"/>
</dbReference>
<feature type="region of interest" description="Disordered" evidence="2">
    <location>
        <begin position="6219"/>
        <end position="6248"/>
    </location>
</feature>
<feature type="region of interest" description="Disordered" evidence="2">
    <location>
        <begin position="3284"/>
        <end position="3309"/>
    </location>
</feature>
<dbReference type="Pfam" id="PF25036">
    <property type="entry name" value="VPS13_VAB"/>
    <property type="match status" value="2"/>
</dbReference>
<feature type="region of interest" description="Disordered" evidence="2">
    <location>
        <begin position="864"/>
        <end position="894"/>
    </location>
</feature>
<feature type="region of interest" description="Disordered" evidence="2">
    <location>
        <begin position="5879"/>
        <end position="5910"/>
    </location>
</feature>
<accession>A0AAD2G7U2</accession>
<feature type="compositionally biased region" description="Polar residues" evidence="2">
    <location>
        <begin position="417"/>
        <end position="428"/>
    </location>
</feature>
<dbReference type="PROSITE" id="PS50106">
    <property type="entry name" value="PDZ"/>
    <property type="match status" value="1"/>
</dbReference>
<feature type="compositionally biased region" description="Polar residues" evidence="2">
    <location>
        <begin position="4467"/>
        <end position="4492"/>
    </location>
</feature>
<sequence length="6263" mass="698103">MSNYVYNPSQKVTAILSKFLEFDPAQLELGIWSGDLSLSNVNLREDAIYPLLNIAANKPHNDPFTKAPLHMKLVSGTVGHMRIRIPWKRLVWGQGDVQMEISDVSIVLAYENREDVKVEKSTGSKRKEANYEPSGASDKPKVSKSYRDAKQRRLNEAERRHMKGMPMSLYLNNVYRKNLIEREVTKAEEAKAKELRKSGNEVGRIESWMKNATSDFFWRFYAGLQGSIKKIRVVVVQDGVEVGCIIQSIEIKAGTDGVKVEVTPEENSTSEQTADYSAEMKPPENFVYESGYDDGEHVDKKIKLEGLGLFVRKAVSMAKVPKTLQFSSSVAADDYILQPGDLGLSYSFFYPLPPERRKKRSAETHSLGTNTTVASTDSTASTKQRRGKRERAPPTLKRTNSLDNLKKESPKREVRRNLSSGSLSPSRQASLRRTASATGSATPTGRRRVLQSRRTKSSDEPNDLGVQSLHVNSRYSQDTSKFAQSNRFSSAKSIRSGVSLGTTGRDVRSVLESPSVIAERPIQPVPKIDCRVVFEDVRVIFSNRHFELLSYFAATVQRAQNGRPKTAIRSVRDLYTTAAMPRDLRVEYEEVDQKKKTSAQSKLSSLLSLSQLTSLRPKGEDKIKEKNAVKVEVSNAPVLSPRSIVTRQWWKYASSAVLWEIREKKHRRRNFLEMYVSFDWERQRYRRQEYINLYISTKLDKGWQSEVWPFEEDREEKLLQIEDELPLEQILLYRSIARSLHVKGISKMPATVLETCTSIPNFRANLANNYEENRKKKGLERGNQDSGGSTLMDLLRNRYEHKQKDRLESLVTRKATTEESYATGGNMSDGARHSSGIYYPGSYAADGNSVGGSRSFGNAFQAGNFYSSGENRRDSRAGPRTITTRGRDSVHPRQTVTGNVAGHVRNGDSRMRLAVSLQVKCIDFMVVEDNFMFEPLDDLGGSGSHFRKGIQLDTAEFLDDESSSDQVSDLSVLTDDQNFFEEGSIGTILQEGDEDDVQARLSSTDFLTFGRPDNVVTRLTVSQLGCSLRGISGAASQFRMYIGEIDIVDGNESVLFSIGSEVSAPVSEVNISSTKPLRKRQKDMLDDYRTPSDAFMSENLLARTRATDRAVSLVVNLDEGLSATSCDIAKVKANIHLSPVERILLFSSKSKVAYPSKLVPVSSRDVARKLMLRKIAASSRFGANISIALRMHGMEVNLPFAAPSEVGSSSSTSSSSRFSASSHRQIQEDKDSRLTFVVDTVELYTGRVVEEMCAQEDHGFAGNSVASGFKNKISTLKNLEMINIVGLTALHDSFECNHWVASISGIDFYLMTGTEVSYNLCEMPIDTEILLTANGMPLLETESPKHKVVVEISPLHVLLSEKRLSLLSSAFSTIGDTNLSNPGVAAARDPDPPRIEILSNRILHSIDLSCEQIKFDLVRDGMQREQLSVKAKELVMEAALSDFLSVGACFDFDLPNEEALSSAMQVCIGRLVGLGFSDDEAWGCTNSARLNFLDDVAQMRQAHDEALVHISTSLRRESGSLAPLTGGTLPVTGGIGLAESENSEIESQKLIAASNDQQSLSSNDITESDDDSAESTGIVEMTISDAVEKTVTMFSPLLEEYQRDEDDSSTVLSIDLPMGIRLSLVKLFYDQHLTFIITSMVVANRAGIEILTLVPCSNEESNSNEIDQDEEEDKNTGDCISFSRFDFDKSYGFGSGGLPISVLGSDKGANGDLFFRERARLDDVEMGELEFLFSSTILEDVYDEISKLGKSKKSSSVNAGRRGKDDSSIAHQDTKFEQSTVVVASCLSILFTNDELVPFCRISIEDITFKNEEALRPLPIHPLPTWVVLSHSFVLQNLSPEGQFYPDVLGSLIHGDGGDIPFQVRYLANSSTQRVGDQLEIEFSAFRLYVLRNFIYEMLHFVGHEKYGLGRLKAKILEDRDEDETNQKRPLSVLVKVNDTSIICPRSSACSDMVAFEVSKGAVELSSVEETFLMPTAVSSFDANPRNGYPTHAQGGNNTSNDFDEPWHHVNEPGDRSHANSIRRTSINLNGVRAFTAIAESNEERERVEDPLFRYVHEVDERAEAGKLVYRRKDSIDGDTFLEAELCEQRWEQISTNPLNVEVLADYAPHLRLLISNRDSPLPFALDARLSQLCLLISIWDSNMQEMPTMFPFTAEEIEAFASPPSIPESFPRYGTDAFIGFLEDHSSVRSEICCLFKRVSIRCTYDSPGRYKLDPTCFLYFKNPGCNIEDREGMILTLDDAAIHIMNDNLNVKRIAVGASSIQLIDERRQKVFRNVMNNHPSGNSKATSPAWADLRWGLRDDIRNFSSDLQVPVMFTVFMTPGWSLINVGLQDINGIMHDLSWLWVLLEYFKSYYTNSVFGNPAFYCLKWAHRLKNSIRKANGKDATTVVDQVGRNIDVRLWLRRPVLCLPSDYRDPQAPSLRLHSRSGLWYRFKSLQGFSSQEVASTDLNLFFVNEFQEPEMYRQKDVRGTMSSQPIVEGLSFGLRYDYNNAGNHTDCSVLIPYAGDGIPSLKITGEELEVPPTILSPPTVCTPYKPIKRSLGPRVCELTAIIEVIPTVSSTLVNFFTGPSKVNLDFVTEEEELGPQTFSVSATIKDVRVFALDPVLGAQLPVAVLSISSVSVTATQFANKPSPDAGDDYGLKDPPPDDLHVVADCSFWADYFKLGLTRSWEPLLEPFQCLVLYERSQERGHGVSIDADSPFHLNLTGAVLQVLGDTVASFSTLIRETFSPKTKQSRESKRVSMSMVHTTKAFAGAMAHDEIIFLAGKKLSVVHETPRPLKGDDRVAFSLCNMSGQRIRIHQQSDTTLENLSDKPAILTYLNQAASVGLTFAATISVIKNLTIQEVAYPGFKNSQSNNQNEGSLNQAIDIQVPGFRWLQGVRVDSFGRKFQALSPRSEKIQLKITRDWRLRNALMILTEVGFDNGGRLVTVRSPFEIRNTTNHPVKLVFHPDPRYQPIERTETLLGSDHDSSEKVKNSFGKETLIGGEDILSLEPGESLPIPTLLLEKSLQLTGSHLGCFWICPETRDANISCWEFVRRNDASAKGNEIHSSFCSRPVQLARIVHESALVFKNGSGQDVIGDDAKTGIQVSCSTRLSSGEVSAPFCYALEVGRSPLVKHEPNLSVEDTLYGRDPTVQGWAGKQANKEMIHSPVAYTLSIHAPIVVVNLLPEGGRFELMHAINRTVLWFADLEPGQQIAVHSVGLDSPLLLLVNLGFCRTPVGEGALVHHGVDSPLGGEKEQGVRFRAIGKAAIQGTKQIGKTLTAMSDSPDKRGRGKLAEIKDAQFSQREKRKRKSKRKSVVKEKDQSLGLDTSIGGMAAAEQGKVHAVESAVYSSNDVATSTTVVDSVGQRLTLSIENARGGGGQRRISLFCPFWIVNNTEHALRYKQDKAKPFVSGTVISPERDGSRPVDGSNRNYQNLHKIQSARRNMSQESIPLPMNTKTIFSGTPGSLATSPGRCDLPPSELAELIEKDIPLQKLADLAFMFNFNEDTSIGNAMLSVQLYDGTSQSNYKSDWSRGVSLDSVGYYQIVGMQCKEGRSLELSVEVNVAPGFLSPYTKIVRFLPRYVVFNRLERPIRLWQDSSVFRPVNEDRGAATETLQSSKLSRKWRYDFEESNLHEKINQYESLFGKPVIIDDRKGNKASAIRGAATITEGTTAHKSAQYIASVGPSELAPFSLPDTRAERQFRVDLGGMWNVTSSFASELPGEHNLKISRATDLSLLKHVSTRAAPKYKIVLPPPDDATVGEWDGELGVFFETDWAGDRTIIVKGTKRGKYAYNHTDIHVGDELLRVDGVSVVRMSFAETMKLIKERLAYVASVRKQQKDAEKQPKRGLRRLSLSGPTRRFSAPFFKQSSYEEGSNAKPAHLTLTFRTFEERLRKLRLKAGTGDGNLNLNLAQRRASGAVHPANIDGVSVEMKSWHNTMFVVIREQDQDNPLFRIQNRSINHIVFYRQRGCNGHPWNHLMPGESKPYSWEEPMKTKKLSVRVAAKAQDIFKLDGMAGSQEASSDVGSDMERDGEPTAGDSDKHGMRGDRLAQALAHQFVDNEERGGYGPSISVRLEEIGYRSLLPIHAKDGSRSRRFLNCEVDTDGGTRLLVVSDDSGMVDERLMLKRHLDTLKKQIVYEQDRISELHSQKFLFSQIAPDFAADGTSNENNGRAASLESNAAKLVDDFPEESTINCRHQIVVEVIEAIGLNVSDFVGSCNPYCEVFLKGRSKSRKYFFQKRKNKRQTYYIQKSLNPRWTDQVFVYDVPQEAVSVTRGYTLQVKLRNFRLVGQHPILGQSSVHFGSLRNQQELVGWYPLSGSRSGQRDGDTMQISDSSRGSIKLRVQWIYTVPALLDYFLLISQRRLNQLMKSREGMTNQLAHAVESERNRREAMDQLSSGRIQNLVKLQRKKTIGRKIATRNEVEREKVAGKLNHGLNSGLSQLKDSLKTSRDKYLHALYFQTVESRRNRLEKKDRVNQQRIQQPKPSKTAVSSSLKKSMQSLEISGGRSISYPSMASPSPEKFQSNRRALNNFFKVTKHRSIRRLSLGIDETTTEESNDANDVENWNTAIQSGKAMHSSRYSQDQGISDIMANSDSDSEEAGKTKWMLEQLLLQGFLFHECGVFFHREHLPRRFRKTLFAQTANATSTGRRFRPKRAIGSGTTIRHFRSWQFVYALYWDPEVQIQCNDNAHILNTTEKLLKQKNAIPAVSKTRLVIMEKLAVPEDAPLATAERARGRADTMYMSRLKFERACKRILGSVLNPGGWLTIRPITVLNLPDTFTGMFVKLRYGSEVLMSETVDARVTPRWSSGDIFDSQQDTAGGFKFSNNDLHVRVEPQQTSGSIMISVVAEKLNSKTELGVLQLPLGDAIAACIDSGEELLESTIVGETAGQPMYIRWFPLMEPRMSEQVEGDMGLSSRPMESEKLRDNMFEQYFTACIQLALIWWPDNNEVKNDNEPRASATFDGSQRQPGHAQLLRPATPVIENYFNADISRISAALIDSQRALELISFAAIDIDVRYSVSKTKTRVGLVVGWFQIDHQDSRAREPVVLAPTPMEDLQPTLQFLALRDNVKTKSNIVSYEYIGVYLQEMDLTVEEYWMFELWEFFMGVLRRSHVKRNTVEGRELADALSKMENCFVNEEEEDAYGPSLLTILQDAESGAASSKKKFYIEQLILGLVKINLSYMKGKKHSWEMADFADQGGLMKTLEVTELPKLAAASRRNKASANTKSEQSDAFQRWSQHTFDEDLFAETGGDASNHLPAIIAAVFPSVSDASIRLQGKAIEHVFESPGEIFSSIKNFYVNETLKQLYKIIGSIDFVGNPTTIISSFVSGVRDLVVVPATAIMRSPTDVNQVGIEVAKGTISFFSHSTSGIFGFLAKMSASAGQTVAILSLDSEYRQWHRDTVVSEATDLNRVWKRRGMQNASKIVLRPVRDIVLGVAMGASGLILSPYKGFKKGGPLGLVRGIATGTAGVVAKPIVGVLDAFTHVSATMHDAARSVNILERRHQPSLKLRLPYTFGPMKILAPFNAVTARATYLLKEFPPKAKRSKFNKGRSVELHIHSEVLQMEQGVDTFAIVSTLRVVLIKLNRENTGLSPSFGWEVSLAEPSLVTSLISDHGHNGVALTITKCREEKELSISEKTRQSGKPSIGGPILKGGSMHSAASLESGGSIDDSDIVGMIREPFSDSVDFDDSEDPNYKYGLTRKQGEILEWFTVLAEFQHRQQLTRLHNAICCVVRDFDAVVIDHASGVDPVSRKEFTFGLYAFGPGSSDSITSSRCNVDTIAALENIPWMQDSTFSLVRNLPEKRQIEEVTKLRQLWTYSRELEASTKQGGARWLIEARARAMFVPTNPPVLLEYLDTYDPVVEKVHWEWKQGNISSEQAARLLESHNESLSIPSEYDEPSDSGMLQHGRTGADSDDGDSMTEVALISRGDSKTELALISRGQHQATSSNVELAERRSSSESFYSAQPIESSAKLGNEEEVVEVLRSTKGAVDFQDEAGSGPNKISEARPKFPQMSKVDRMETLLEQLIMLNVNQATREATPAYSAAAPSPPQEEMRIADSMLNELLALRSEIQVKTKKDEDLRTEISLLRQQLAQADSKTETDGKMKKLQELLGIGARKTEPKKSNGTKRERQEQVKGKQVYASNRALQFSINPQHSTEEIRTKLQAHPRARSFDGSHDSSVVPLNSGEGDFASGASFSSSFRSGDDVLSLSRQGKSLGEFGVVSAQSFDGDGLNDSFLQEQLEDSRDSQTEQEEGKKIAKLKRLLRFGKNN</sequence>
<feature type="compositionally biased region" description="Basic and acidic residues" evidence="2">
    <location>
        <begin position="138"/>
        <end position="154"/>
    </location>
</feature>
<feature type="compositionally biased region" description="Basic residues" evidence="2">
    <location>
        <begin position="3292"/>
        <end position="3302"/>
    </location>
</feature>
<dbReference type="SUPFAM" id="SSF49562">
    <property type="entry name" value="C2 domain (Calcium/lipid-binding domain, CaLB)"/>
    <property type="match status" value="1"/>
</dbReference>
<dbReference type="SUPFAM" id="SSF50156">
    <property type="entry name" value="PDZ domain-like"/>
    <property type="match status" value="1"/>
</dbReference>
<comment type="similarity">
    <text evidence="1">Belongs to the VPS13 family.</text>
</comment>
<dbReference type="CDD" id="cd00030">
    <property type="entry name" value="C2"/>
    <property type="match status" value="1"/>
</dbReference>
<dbReference type="GO" id="GO:0045053">
    <property type="term" value="P:protein retention in Golgi apparatus"/>
    <property type="evidence" value="ECO:0007669"/>
    <property type="project" value="TreeGrafter"/>
</dbReference>
<name>A0AAD2G7U2_9STRA</name>
<feature type="compositionally biased region" description="Basic residues" evidence="2">
    <location>
        <begin position="445"/>
        <end position="455"/>
    </location>
</feature>
<dbReference type="EMBL" id="CAKOGP040002236">
    <property type="protein sequence ID" value="CAJ1965882.1"/>
    <property type="molecule type" value="Genomic_DNA"/>
</dbReference>
<feature type="region of interest" description="Disordered" evidence="2">
    <location>
        <begin position="5624"/>
        <end position="5658"/>
    </location>
</feature>
<feature type="compositionally biased region" description="Basic and acidic residues" evidence="2">
    <location>
        <begin position="6235"/>
        <end position="6248"/>
    </location>
</feature>
<dbReference type="InterPro" id="IPR000008">
    <property type="entry name" value="C2_dom"/>
</dbReference>
<dbReference type="Pfam" id="PF00168">
    <property type="entry name" value="C2"/>
    <property type="match status" value="1"/>
</dbReference>
<feature type="compositionally biased region" description="Basic and acidic residues" evidence="2">
    <location>
        <begin position="404"/>
        <end position="416"/>
    </location>
</feature>
<evidence type="ECO:0000313" key="5">
    <source>
        <dbReference type="EMBL" id="CAJ1965882.1"/>
    </source>
</evidence>
<feature type="region of interest" description="Disordered" evidence="2">
    <location>
        <begin position="117"/>
        <end position="154"/>
    </location>
</feature>
<dbReference type="PANTHER" id="PTHR16166:SF93">
    <property type="entry name" value="INTERMEMBRANE LIPID TRANSFER PROTEIN VPS13"/>
    <property type="match status" value="1"/>
</dbReference>
<dbReference type="SMART" id="SM00239">
    <property type="entry name" value="C2"/>
    <property type="match status" value="1"/>
</dbReference>
<evidence type="ECO:0000259" key="3">
    <source>
        <dbReference type="PROSITE" id="PS50004"/>
    </source>
</evidence>
<feature type="compositionally biased region" description="Low complexity" evidence="2">
    <location>
        <begin position="429"/>
        <end position="444"/>
    </location>
</feature>
<dbReference type="InterPro" id="IPR036034">
    <property type="entry name" value="PDZ_sf"/>
</dbReference>
<proteinExistence type="inferred from homology"/>
<feature type="compositionally biased region" description="Low complexity" evidence="2">
    <location>
        <begin position="1205"/>
        <end position="1222"/>
    </location>
</feature>
<gene>
    <name evidence="5" type="ORF">CYCCA115_LOCUS21471</name>
</gene>
<evidence type="ECO:0000313" key="6">
    <source>
        <dbReference type="Proteomes" id="UP001295423"/>
    </source>
</evidence>
<dbReference type="Gene3D" id="2.30.42.10">
    <property type="match status" value="1"/>
</dbReference>
<feature type="compositionally biased region" description="Basic and acidic residues" evidence="2">
    <location>
        <begin position="117"/>
        <end position="130"/>
    </location>
</feature>
<dbReference type="Gene3D" id="2.60.40.150">
    <property type="entry name" value="C2 domain"/>
    <property type="match status" value="1"/>
</dbReference>
<feature type="domain" description="PDZ" evidence="4">
    <location>
        <begin position="3753"/>
        <end position="3814"/>
    </location>
</feature>
<dbReference type="InterPro" id="IPR026847">
    <property type="entry name" value="VPS13"/>
</dbReference>
<feature type="region of interest" description="Disordered" evidence="2">
    <location>
        <begin position="1205"/>
        <end position="1225"/>
    </location>
</feature>
<feature type="region of interest" description="Disordered" evidence="2">
    <location>
        <begin position="5984"/>
        <end position="6004"/>
    </location>
</feature>
<feature type="domain" description="C2" evidence="3">
    <location>
        <begin position="4167"/>
        <end position="4304"/>
    </location>
</feature>
<feature type="region of interest" description="Disordered" evidence="2">
    <location>
        <begin position="357"/>
        <end position="470"/>
    </location>
</feature>
<feature type="region of interest" description="Disordered" evidence="2">
    <location>
        <begin position="1553"/>
        <end position="1574"/>
    </location>
</feature>
<feature type="region of interest" description="Disordered" evidence="2">
    <location>
        <begin position="6157"/>
        <end position="6179"/>
    </location>
</feature>
<dbReference type="InterPro" id="IPR001478">
    <property type="entry name" value="PDZ"/>
</dbReference>
<dbReference type="PROSITE" id="PS50004">
    <property type="entry name" value="C2"/>
    <property type="match status" value="1"/>
</dbReference>
<feature type="compositionally biased region" description="Polar residues" evidence="2">
    <location>
        <begin position="1554"/>
        <end position="1565"/>
    </location>
</feature>
<dbReference type="PANTHER" id="PTHR16166">
    <property type="entry name" value="VACUOLAR PROTEIN SORTING-ASSOCIATED PROTEIN VPS13"/>
    <property type="match status" value="1"/>
</dbReference>
<feature type="region of interest" description="Disordered" evidence="2">
    <location>
        <begin position="6103"/>
        <end position="6130"/>
    </location>
</feature>
<evidence type="ECO:0000259" key="4">
    <source>
        <dbReference type="PROSITE" id="PS50106"/>
    </source>
</evidence>
<feature type="compositionally biased region" description="Basic and acidic residues" evidence="2">
    <location>
        <begin position="4016"/>
        <end position="4033"/>
    </location>
</feature>
<feature type="compositionally biased region" description="Basic and acidic residues" evidence="2">
    <location>
        <begin position="6109"/>
        <end position="6128"/>
    </location>
</feature>
<feature type="region of interest" description="Disordered" evidence="2">
    <location>
        <begin position="3400"/>
        <end position="3419"/>
    </location>
</feature>
<evidence type="ECO:0000256" key="1">
    <source>
        <dbReference type="ARBA" id="ARBA00006545"/>
    </source>
</evidence>
<keyword evidence="6" id="KW-1185">Reference proteome</keyword>
<evidence type="ECO:0000256" key="2">
    <source>
        <dbReference type="SAM" id="MobiDB-lite"/>
    </source>
</evidence>
<feature type="compositionally biased region" description="Polar residues" evidence="2">
    <location>
        <begin position="4500"/>
        <end position="4513"/>
    </location>
</feature>
<dbReference type="InterPro" id="IPR009543">
    <property type="entry name" value="VPS13_VAB"/>
</dbReference>
<organism evidence="5 6">
    <name type="scientific">Cylindrotheca closterium</name>
    <dbReference type="NCBI Taxonomy" id="2856"/>
    <lineage>
        <taxon>Eukaryota</taxon>
        <taxon>Sar</taxon>
        <taxon>Stramenopiles</taxon>
        <taxon>Ochrophyta</taxon>
        <taxon>Bacillariophyta</taxon>
        <taxon>Bacillariophyceae</taxon>
        <taxon>Bacillariophycidae</taxon>
        <taxon>Bacillariales</taxon>
        <taxon>Bacillariaceae</taxon>
        <taxon>Cylindrotheca</taxon>
    </lineage>
</organism>
<feature type="compositionally biased region" description="Low complexity" evidence="2">
    <location>
        <begin position="369"/>
        <end position="382"/>
    </location>
</feature>
<feature type="region of interest" description="Disordered" evidence="2">
    <location>
        <begin position="4458"/>
        <end position="4513"/>
    </location>
</feature>
<reference evidence="5" key="1">
    <citation type="submission" date="2023-08" db="EMBL/GenBank/DDBJ databases">
        <authorList>
            <person name="Audoor S."/>
            <person name="Bilcke G."/>
        </authorList>
    </citation>
    <scope>NUCLEOTIDE SEQUENCE</scope>
</reference>
<comment type="caution">
    <text evidence="5">The sequence shown here is derived from an EMBL/GenBank/DDBJ whole genome shotgun (WGS) entry which is preliminary data.</text>
</comment>
<dbReference type="GO" id="GO:0006623">
    <property type="term" value="P:protein targeting to vacuole"/>
    <property type="evidence" value="ECO:0007669"/>
    <property type="project" value="TreeGrafter"/>
</dbReference>
<feature type="region of interest" description="Disordered" evidence="2">
    <location>
        <begin position="4003"/>
        <end position="4033"/>
    </location>
</feature>